<evidence type="ECO:0000313" key="2">
    <source>
        <dbReference type="Proteomes" id="UP001240171"/>
    </source>
</evidence>
<dbReference type="Proteomes" id="UP001240171">
    <property type="component" value="Unassembled WGS sequence"/>
</dbReference>
<evidence type="ECO:0000313" key="1">
    <source>
        <dbReference type="EMBL" id="MDO7907760.1"/>
    </source>
</evidence>
<sequence>MRYLRDIPEPGMGTWYFEIDAGGTAFRQIVLGSDGSSITSNRKHGAAHFVLAEHPLNPEEPYYEEISREEFEGMWHRQLQKHGSQWKEIQKKFPVGTAVEGYIECFYPQGTLVNLLEEGAVGLANTSSLSASASEAWMYPRHIVQAEVTGYDEVNHWVLLDHAQILKNQYEEKEGESGHD</sequence>
<organism evidence="1 2">
    <name type="scientific">Paenibacillus lacisoli</name>
    <dbReference type="NCBI Taxonomy" id="3064525"/>
    <lineage>
        <taxon>Bacteria</taxon>
        <taxon>Bacillati</taxon>
        <taxon>Bacillota</taxon>
        <taxon>Bacilli</taxon>
        <taxon>Bacillales</taxon>
        <taxon>Paenibacillaceae</taxon>
        <taxon>Paenibacillus</taxon>
    </lineage>
</organism>
<gene>
    <name evidence="1" type="ORF">Q5741_15215</name>
</gene>
<protein>
    <recommendedName>
        <fullName evidence="3">S1 motif domain-containing protein</fullName>
    </recommendedName>
</protein>
<dbReference type="Gene3D" id="2.40.50.140">
    <property type="entry name" value="Nucleic acid-binding proteins"/>
    <property type="match status" value="1"/>
</dbReference>
<dbReference type="SUPFAM" id="SSF50249">
    <property type="entry name" value="Nucleic acid-binding proteins"/>
    <property type="match status" value="1"/>
</dbReference>
<dbReference type="RefSeq" id="WP_305024974.1">
    <property type="nucleotide sequence ID" value="NZ_JAUQTB010000009.1"/>
</dbReference>
<comment type="caution">
    <text evidence="1">The sequence shown here is derived from an EMBL/GenBank/DDBJ whole genome shotgun (WGS) entry which is preliminary data.</text>
</comment>
<dbReference type="EMBL" id="JAUQTB010000009">
    <property type="protein sequence ID" value="MDO7907760.1"/>
    <property type="molecule type" value="Genomic_DNA"/>
</dbReference>
<dbReference type="InterPro" id="IPR012340">
    <property type="entry name" value="NA-bd_OB-fold"/>
</dbReference>
<evidence type="ECO:0008006" key="3">
    <source>
        <dbReference type="Google" id="ProtNLM"/>
    </source>
</evidence>
<accession>A0ABT9CER0</accession>
<name>A0ABT9CER0_9BACL</name>
<proteinExistence type="predicted"/>
<keyword evidence="2" id="KW-1185">Reference proteome</keyword>
<reference evidence="1 2" key="1">
    <citation type="submission" date="2023-07" db="EMBL/GenBank/DDBJ databases">
        <title>Paenibacillus sp. JX-17 nov. isolated from soil.</title>
        <authorList>
            <person name="Wan Y."/>
            <person name="Liu B."/>
        </authorList>
    </citation>
    <scope>NUCLEOTIDE SEQUENCE [LARGE SCALE GENOMIC DNA]</scope>
    <source>
        <strain evidence="1 2">JX-17</strain>
    </source>
</reference>